<dbReference type="Proteomes" id="UP001257627">
    <property type="component" value="Unassembled WGS sequence"/>
</dbReference>
<protein>
    <submittedName>
        <fullName evidence="1">Uncharacterized protein</fullName>
    </submittedName>
</protein>
<keyword evidence="2" id="KW-1185">Reference proteome</keyword>
<name>A0ABU3V2L7_9ACTN</name>
<dbReference type="EMBL" id="JARAKF010000001">
    <property type="protein sequence ID" value="MDU9000417.1"/>
    <property type="molecule type" value="Genomic_DNA"/>
</dbReference>
<organism evidence="1 2">
    <name type="scientific">Streptomyces mirabilis</name>
    <dbReference type="NCBI Taxonomy" id="68239"/>
    <lineage>
        <taxon>Bacteria</taxon>
        <taxon>Bacillati</taxon>
        <taxon>Actinomycetota</taxon>
        <taxon>Actinomycetes</taxon>
        <taxon>Kitasatosporales</taxon>
        <taxon>Streptomycetaceae</taxon>
        <taxon>Streptomyces</taxon>
    </lineage>
</organism>
<sequence length="81" mass="8956">MSVYVILLPEAIADVDRREDREALAMPYEDEPGAAVYKYEVLPSGSLMVWRTFPDSSAVPEATFGPSAWSHVRGSFFGSND</sequence>
<gene>
    <name evidence="1" type="ORF">PU648_50535</name>
</gene>
<proteinExistence type="predicted"/>
<evidence type="ECO:0000313" key="1">
    <source>
        <dbReference type="EMBL" id="MDU9000417.1"/>
    </source>
</evidence>
<accession>A0ABU3V2L7</accession>
<reference evidence="1 2" key="1">
    <citation type="submission" date="2023-02" db="EMBL/GenBank/DDBJ databases">
        <authorList>
            <person name="Maleckis M."/>
        </authorList>
    </citation>
    <scope>NUCLEOTIDE SEQUENCE [LARGE SCALE GENOMIC DNA]</scope>
    <source>
        <strain evidence="1 2">P8-A2</strain>
    </source>
</reference>
<dbReference type="RefSeq" id="WP_143606855.1">
    <property type="nucleotide sequence ID" value="NZ_CP107955.1"/>
</dbReference>
<comment type="caution">
    <text evidence="1">The sequence shown here is derived from an EMBL/GenBank/DDBJ whole genome shotgun (WGS) entry which is preliminary data.</text>
</comment>
<evidence type="ECO:0000313" key="2">
    <source>
        <dbReference type="Proteomes" id="UP001257627"/>
    </source>
</evidence>